<name>A0A450UD94_9GAMM</name>
<dbReference type="EMBL" id="CAADFH010000011">
    <property type="protein sequence ID" value="VFJ90352.1"/>
    <property type="molecule type" value="Genomic_DNA"/>
</dbReference>
<reference evidence="2" key="1">
    <citation type="submission" date="2019-02" db="EMBL/GenBank/DDBJ databases">
        <authorList>
            <person name="Gruber-Vodicka R. H."/>
            <person name="Seah K. B. B."/>
        </authorList>
    </citation>
    <scope>NUCLEOTIDE SEQUENCE</scope>
    <source>
        <strain evidence="2">BECK_M6</strain>
        <strain evidence="1">BECK_M7</strain>
    </source>
</reference>
<evidence type="ECO:0000313" key="2">
    <source>
        <dbReference type="EMBL" id="VFJ90352.1"/>
    </source>
</evidence>
<dbReference type="AlphaFoldDB" id="A0A450UD94"/>
<protein>
    <submittedName>
        <fullName evidence="2">Uncharacterized protein</fullName>
    </submittedName>
</protein>
<gene>
    <name evidence="2" type="ORF">BECKLFY1418A_GA0070994_101127</name>
    <name evidence="1" type="ORF">BECKLFY1418B_GA0070995_100543</name>
</gene>
<dbReference type="EMBL" id="CAADFF010000005">
    <property type="protein sequence ID" value="VFJ87031.1"/>
    <property type="molecule type" value="Genomic_DNA"/>
</dbReference>
<accession>A0A450UD94</accession>
<organism evidence="2">
    <name type="scientific">Candidatus Kentrum sp. LFY</name>
    <dbReference type="NCBI Taxonomy" id="2126342"/>
    <lineage>
        <taxon>Bacteria</taxon>
        <taxon>Pseudomonadati</taxon>
        <taxon>Pseudomonadota</taxon>
        <taxon>Gammaproteobacteria</taxon>
        <taxon>Candidatus Kentrum</taxon>
    </lineage>
</organism>
<sequence>MTGLQFHGFVVRLSGTGNGAEFSFPVAMNGLVYSACGSATVTFTYQEENYREVVKINGPRYLQRISFPEKGKIVFHSECGVSISSENPGSGEKIGALSKAVDKVVGAAHMGKKPTKKN</sequence>
<proteinExistence type="predicted"/>
<evidence type="ECO:0000313" key="1">
    <source>
        <dbReference type="EMBL" id="VFJ87031.1"/>
    </source>
</evidence>